<name>A0ABT4SFD4_9ACTN</name>
<gene>
    <name evidence="1" type="ORF">OUY22_21060</name>
</gene>
<reference evidence="1" key="1">
    <citation type="submission" date="2022-11" db="EMBL/GenBank/DDBJ databases">
        <title>Nonomuraea corallina sp. nov., a new species of the genus Nonomuraea isolated from sea side sediment in Thai sea.</title>
        <authorList>
            <person name="Ngamcharungchit C."/>
            <person name="Matsumoto A."/>
            <person name="Suriyachadkun C."/>
            <person name="Panbangred W."/>
            <person name="Inahashi Y."/>
            <person name="Intra B."/>
        </authorList>
    </citation>
    <scope>NUCLEOTIDE SEQUENCE</scope>
    <source>
        <strain evidence="1">MCN248</strain>
    </source>
</reference>
<organism evidence="1 2">
    <name type="scientific">Nonomuraea corallina</name>
    <dbReference type="NCBI Taxonomy" id="2989783"/>
    <lineage>
        <taxon>Bacteria</taxon>
        <taxon>Bacillati</taxon>
        <taxon>Actinomycetota</taxon>
        <taxon>Actinomycetes</taxon>
        <taxon>Streptosporangiales</taxon>
        <taxon>Streptosporangiaceae</taxon>
        <taxon>Nonomuraea</taxon>
    </lineage>
</organism>
<evidence type="ECO:0000313" key="2">
    <source>
        <dbReference type="Proteomes" id="UP001144036"/>
    </source>
</evidence>
<dbReference type="RefSeq" id="WP_270156781.1">
    <property type="nucleotide sequence ID" value="NZ_JAPNNL010000086.1"/>
</dbReference>
<protein>
    <submittedName>
        <fullName evidence="1">Uncharacterized protein</fullName>
    </submittedName>
</protein>
<comment type="caution">
    <text evidence="1">The sequence shown here is derived from an EMBL/GenBank/DDBJ whole genome shotgun (WGS) entry which is preliminary data.</text>
</comment>
<sequence length="49" mass="5175">MLTLHLAPVVLGAGTALFTGEAPHTLVQRSVISTSTTTHPTYDVSRGIR</sequence>
<accession>A0ABT4SFD4</accession>
<dbReference type="Gene3D" id="3.40.430.10">
    <property type="entry name" value="Dihydrofolate Reductase, subunit A"/>
    <property type="match status" value="1"/>
</dbReference>
<evidence type="ECO:0000313" key="1">
    <source>
        <dbReference type="EMBL" id="MDA0635919.1"/>
    </source>
</evidence>
<dbReference type="InterPro" id="IPR024072">
    <property type="entry name" value="DHFR-like_dom_sf"/>
</dbReference>
<dbReference type="Proteomes" id="UP001144036">
    <property type="component" value="Unassembled WGS sequence"/>
</dbReference>
<keyword evidence="2" id="KW-1185">Reference proteome</keyword>
<dbReference type="EMBL" id="JAPNNL010000086">
    <property type="protein sequence ID" value="MDA0635919.1"/>
    <property type="molecule type" value="Genomic_DNA"/>
</dbReference>
<proteinExistence type="predicted"/>